<dbReference type="Proteomes" id="UP000581206">
    <property type="component" value="Unassembled WGS sequence"/>
</dbReference>
<gene>
    <name evidence="3" type="ORF">HGA03_09670</name>
</gene>
<dbReference type="AlphaFoldDB" id="A0A7X6QZ95"/>
<keyword evidence="4" id="KW-1185">Reference proteome</keyword>
<evidence type="ECO:0008006" key="5">
    <source>
        <dbReference type="Google" id="ProtNLM"/>
    </source>
</evidence>
<feature type="chain" id="PRO_5030854340" description="Lipoprotein" evidence="2">
    <location>
        <begin position="25"/>
        <end position="313"/>
    </location>
</feature>
<evidence type="ECO:0000256" key="2">
    <source>
        <dbReference type="SAM" id="SignalP"/>
    </source>
</evidence>
<feature type="compositionally biased region" description="Low complexity" evidence="1">
    <location>
        <begin position="143"/>
        <end position="152"/>
    </location>
</feature>
<feature type="signal peptide" evidence="2">
    <location>
        <begin position="1"/>
        <end position="24"/>
    </location>
</feature>
<reference evidence="3 4" key="1">
    <citation type="submission" date="2020-04" db="EMBL/GenBank/DDBJ databases">
        <title>MicrobeNet Type strains.</title>
        <authorList>
            <person name="Nicholson A.C."/>
        </authorList>
    </citation>
    <scope>NUCLEOTIDE SEQUENCE [LARGE SCALE GENOMIC DNA]</scope>
    <source>
        <strain evidence="3 4">ATCC BAA-788</strain>
    </source>
</reference>
<sequence>MRKLIAAGVATVVAIALMTGCTGAEQMPAVAPSMLPPSAPLTVDGMDLEPQVDEASGAVVLPMDHFQPTWEENDVLATASSVDLALCARDRGVTFLAAGLAFDAIYLSESYYGPWTVAQAERFAFVPPMTDADLAANSVTGTPAASSPAGDPGPDPNLDLTDEDWATIDECGASEAGATFREATQLNGPWTEQLDAAEAALLTSDEAVDLFDELGACFTSRGMEPSPDAPWTVVGAVVDEISEQQVQLASSVVACKEETGFTERMARLEARATIPVITEFAGELADRREQIDAAVADARALIAANGDVMRPDS</sequence>
<evidence type="ECO:0000256" key="1">
    <source>
        <dbReference type="SAM" id="MobiDB-lite"/>
    </source>
</evidence>
<evidence type="ECO:0000313" key="3">
    <source>
        <dbReference type="EMBL" id="NKY22930.1"/>
    </source>
</evidence>
<dbReference type="RefSeq" id="WP_168630064.1">
    <property type="nucleotide sequence ID" value="NZ_BONL01000001.1"/>
</dbReference>
<dbReference type="PROSITE" id="PS51257">
    <property type="entry name" value="PROKAR_LIPOPROTEIN"/>
    <property type="match status" value="1"/>
</dbReference>
<dbReference type="EMBL" id="JAAXOX010000004">
    <property type="protein sequence ID" value="NKY22930.1"/>
    <property type="molecule type" value="Genomic_DNA"/>
</dbReference>
<evidence type="ECO:0000313" key="4">
    <source>
        <dbReference type="Proteomes" id="UP000581206"/>
    </source>
</evidence>
<keyword evidence="2" id="KW-0732">Signal</keyword>
<organism evidence="3 4">
    <name type="scientific">Cellulomonas denverensis</name>
    <dbReference type="NCBI Taxonomy" id="264297"/>
    <lineage>
        <taxon>Bacteria</taxon>
        <taxon>Bacillati</taxon>
        <taxon>Actinomycetota</taxon>
        <taxon>Actinomycetes</taxon>
        <taxon>Micrococcales</taxon>
        <taxon>Cellulomonadaceae</taxon>
        <taxon>Cellulomonas</taxon>
    </lineage>
</organism>
<name>A0A7X6QZ95_9CELL</name>
<comment type="caution">
    <text evidence="3">The sequence shown here is derived from an EMBL/GenBank/DDBJ whole genome shotgun (WGS) entry which is preliminary data.</text>
</comment>
<accession>A0A7X6QZ95</accession>
<protein>
    <recommendedName>
        <fullName evidence="5">Lipoprotein</fullName>
    </recommendedName>
</protein>
<feature type="region of interest" description="Disordered" evidence="1">
    <location>
        <begin position="136"/>
        <end position="159"/>
    </location>
</feature>
<proteinExistence type="predicted"/>